<dbReference type="Pfam" id="PF05050">
    <property type="entry name" value="Methyltransf_21"/>
    <property type="match status" value="1"/>
</dbReference>
<dbReference type="PANTHER" id="PTHR34203">
    <property type="entry name" value="METHYLTRANSFERASE, FKBM FAMILY PROTEIN"/>
    <property type="match status" value="1"/>
</dbReference>
<dbReference type="Proteomes" id="UP000230431">
    <property type="component" value="Unassembled WGS sequence"/>
</dbReference>
<dbReference type="NCBIfam" id="TIGR01444">
    <property type="entry name" value="fkbM_fam"/>
    <property type="match status" value="1"/>
</dbReference>
<dbReference type="InterPro" id="IPR029063">
    <property type="entry name" value="SAM-dependent_MTases_sf"/>
</dbReference>
<dbReference type="PANTHER" id="PTHR34203:SF15">
    <property type="entry name" value="SLL1173 PROTEIN"/>
    <property type="match status" value="1"/>
</dbReference>
<proteinExistence type="predicted"/>
<evidence type="ECO:0000259" key="1">
    <source>
        <dbReference type="Pfam" id="PF05050"/>
    </source>
</evidence>
<dbReference type="AlphaFoldDB" id="A0A2H0RI30"/>
<accession>A0A2H0RI30</accession>
<gene>
    <name evidence="2" type="ORF">COV08_01675</name>
</gene>
<evidence type="ECO:0000313" key="3">
    <source>
        <dbReference type="Proteomes" id="UP000230431"/>
    </source>
</evidence>
<organism evidence="2 3">
    <name type="scientific">Candidatus Vogelbacteria bacterium CG10_big_fil_rev_8_21_14_0_10_49_38</name>
    <dbReference type="NCBI Taxonomy" id="1975043"/>
    <lineage>
        <taxon>Bacteria</taxon>
        <taxon>Candidatus Vogeliibacteriota</taxon>
    </lineage>
</organism>
<dbReference type="InterPro" id="IPR006342">
    <property type="entry name" value="FkbM_mtfrase"/>
</dbReference>
<sequence>MINRKDVQKAIRLITPPLIIAAYKKSPLYQTANAFFNKPTKDKIPSWHTIVSGDLAGLKIFANNTGGFREMINGSYDKFFFDYVKKFDLTGKTVYDIGSHVGFTALQFAKVIGPEGKVIAFEPNEFNARRFKYILSENGDLAGRIDIHEIAISQSQGSEDFLFGDDVDGGTSSGSFIDRSHTFWKKEVYEEQIGFVRKTIQTLPLDLLESELLITKAPALIKIDVEGAEQLVLEGGRDLIKKNKPILLIEIHSIFSMFEVGRILNELEYTTSLLKEESDGRCFIAAHPLIKNT</sequence>
<reference evidence="2 3" key="1">
    <citation type="submission" date="2017-09" db="EMBL/GenBank/DDBJ databases">
        <title>Depth-based differentiation of microbial function through sediment-hosted aquifers and enrichment of novel symbionts in the deep terrestrial subsurface.</title>
        <authorList>
            <person name="Probst A.J."/>
            <person name="Ladd B."/>
            <person name="Jarett J.K."/>
            <person name="Geller-Mcgrath D.E."/>
            <person name="Sieber C.M."/>
            <person name="Emerson J.B."/>
            <person name="Anantharaman K."/>
            <person name="Thomas B.C."/>
            <person name="Malmstrom R."/>
            <person name="Stieglmeier M."/>
            <person name="Klingl A."/>
            <person name="Woyke T."/>
            <person name="Ryan C.M."/>
            <person name="Banfield J.F."/>
        </authorList>
    </citation>
    <scope>NUCLEOTIDE SEQUENCE [LARGE SCALE GENOMIC DNA]</scope>
    <source>
        <strain evidence="2">CG10_big_fil_rev_8_21_14_0_10_49_38</strain>
    </source>
</reference>
<comment type="caution">
    <text evidence="2">The sequence shown here is derived from an EMBL/GenBank/DDBJ whole genome shotgun (WGS) entry which is preliminary data.</text>
</comment>
<evidence type="ECO:0000313" key="2">
    <source>
        <dbReference type="EMBL" id="PIR46107.1"/>
    </source>
</evidence>
<dbReference type="EMBL" id="PCYK01000012">
    <property type="protein sequence ID" value="PIR46107.1"/>
    <property type="molecule type" value="Genomic_DNA"/>
</dbReference>
<dbReference type="InterPro" id="IPR052514">
    <property type="entry name" value="SAM-dependent_MTase"/>
</dbReference>
<protein>
    <recommendedName>
        <fullName evidence="1">Methyltransferase FkbM domain-containing protein</fullName>
    </recommendedName>
</protein>
<dbReference type="SUPFAM" id="SSF53335">
    <property type="entry name" value="S-adenosyl-L-methionine-dependent methyltransferases"/>
    <property type="match status" value="1"/>
</dbReference>
<feature type="domain" description="Methyltransferase FkbM" evidence="1">
    <location>
        <begin position="96"/>
        <end position="265"/>
    </location>
</feature>
<name>A0A2H0RI30_9BACT</name>
<dbReference type="Gene3D" id="3.40.50.150">
    <property type="entry name" value="Vaccinia Virus protein VP39"/>
    <property type="match status" value="1"/>
</dbReference>